<sequence length="431" mass="46823">MVQLSSPSADIIPVKQGKSPDKAPGLKNKSDGFKTALNKQKENHDTESVQKTAMTADPNKTELATLVNDKRNIRVSLKLADTFTEKKGLVQNLGVVVKDLDIKGGDEKKLTLSKSQKKTVLPDIQVVSNQNTQQEAKGLIPVAVESEKEIEKSEKLSLNKGIPEEEILQNDTGISGESIGIVKSSETSQLVAQNDVKSAVEKKDSSLLKAKTKMAAEETKITVEDRRTVSTVDKSASLLKVVESPGPDNQMTMELVPSDDAATGMAQADQMDTSGKTFSLQTAEEQKGAVLLDKQLQDKGTQELTKNIRFVLKDNKEGEIKLILKPESLGKVRINLNLHENNIVGKIIVENNSVRQAFMNNLADLTKALEDSGFSSASLDVSVGGGQADGRQQHKNEKPVYFTNSVLDDMDGQIPVVYEEGMSLSQINLVV</sequence>
<dbReference type="InterPro" id="IPR038610">
    <property type="entry name" value="FliK-like_C_sf"/>
</dbReference>
<dbReference type="Gene3D" id="3.30.750.140">
    <property type="match status" value="1"/>
</dbReference>
<dbReference type="OrthoDB" id="371369at2"/>
<dbReference type="InterPro" id="IPR021136">
    <property type="entry name" value="Flagellar_hook_control-like_C"/>
</dbReference>
<evidence type="ECO:0000313" key="4">
    <source>
        <dbReference type="Proteomes" id="UP000324209"/>
    </source>
</evidence>
<feature type="domain" description="Flagellar hook-length control protein-like C-terminal" evidence="2">
    <location>
        <begin position="313"/>
        <end position="388"/>
    </location>
</feature>
<keyword evidence="3" id="KW-0966">Cell projection</keyword>
<feature type="region of interest" description="Disordered" evidence="1">
    <location>
        <begin position="1"/>
        <end position="57"/>
    </location>
</feature>
<accession>A0A5C1QKP2</accession>
<keyword evidence="4" id="KW-1185">Reference proteome</keyword>
<dbReference type="Proteomes" id="UP000324209">
    <property type="component" value="Chromosome"/>
</dbReference>
<gene>
    <name evidence="3" type="ORF">EXM22_07755</name>
</gene>
<evidence type="ECO:0000313" key="3">
    <source>
        <dbReference type="EMBL" id="QEN07888.1"/>
    </source>
</evidence>
<dbReference type="KEGG" id="ock:EXM22_07755"/>
<keyword evidence="3" id="KW-0282">Flagellum</keyword>
<dbReference type="RefSeq" id="WP_149485968.1">
    <property type="nucleotide sequence ID" value="NZ_CP036150.1"/>
</dbReference>
<evidence type="ECO:0000256" key="1">
    <source>
        <dbReference type="SAM" id="MobiDB-lite"/>
    </source>
</evidence>
<dbReference type="AlphaFoldDB" id="A0A5C1QKP2"/>
<proteinExistence type="predicted"/>
<keyword evidence="3" id="KW-0969">Cilium</keyword>
<dbReference type="Pfam" id="PF02120">
    <property type="entry name" value="Flg_hook"/>
    <property type="match status" value="1"/>
</dbReference>
<organism evidence="3 4">
    <name type="scientific">Oceanispirochaeta crateris</name>
    <dbReference type="NCBI Taxonomy" id="2518645"/>
    <lineage>
        <taxon>Bacteria</taxon>
        <taxon>Pseudomonadati</taxon>
        <taxon>Spirochaetota</taxon>
        <taxon>Spirochaetia</taxon>
        <taxon>Spirochaetales</taxon>
        <taxon>Spirochaetaceae</taxon>
        <taxon>Oceanispirochaeta</taxon>
    </lineage>
</organism>
<dbReference type="CDD" id="cd17470">
    <property type="entry name" value="T3SS_Flik_C"/>
    <property type="match status" value="1"/>
</dbReference>
<dbReference type="EMBL" id="CP036150">
    <property type="protein sequence ID" value="QEN07888.1"/>
    <property type="molecule type" value="Genomic_DNA"/>
</dbReference>
<protein>
    <submittedName>
        <fullName evidence="3">Flagellar hook-length control protein FliK</fullName>
    </submittedName>
</protein>
<evidence type="ECO:0000259" key="2">
    <source>
        <dbReference type="Pfam" id="PF02120"/>
    </source>
</evidence>
<reference evidence="3 4" key="1">
    <citation type="submission" date="2019-02" db="EMBL/GenBank/DDBJ databases">
        <title>Complete Genome Sequence and Methylome Analysis of free living Spirochaetas.</title>
        <authorList>
            <person name="Fomenkov A."/>
            <person name="Dubinina G."/>
            <person name="Leshcheva N."/>
            <person name="Mikheeva N."/>
            <person name="Grabovich M."/>
            <person name="Vincze T."/>
            <person name="Roberts R.J."/>
        </authorList>
    </citation>
    <scope>NUCLEOTIDE SEQUENCE [LARGE SCALE GENOMIC DNA]</scope>
    <source>
        <strain evidence="3 4">K2</strain>
    </source>
</reference>
<name>A0A5C1QKP2_9SPIO</name>
<feature type="compositionally biased region" description="Basic and acidic residues" evidence="1">
    <location>
        <begin position="39"/>
        <end position="48"/>
    </location>
</feature>